<dbReference type="GO" id="GO:0004567">
    <property type="term" value="F:beta-mannosidase activity"/>
    <property type="evidence" value="ECO:0007669"/>
    <property type="project" value="TreeGrafter"/>
</dbReference>
<organism evidence="2 3">
    <name type="scientific">Tuber borchii</name>
    <name type="common">White truffle</name>
    <dbReference type="NCBI Taxonomy" id="42251"/>
    <lineage>
        <taxon>Eukaryota</taxon>
        <taxon>Fungi</taxon>
        <taxon>Dikarya</taxon>
        <taxon>Ascomycota</taxon>
        <taxon>Pezizomycotina</taxon>
        <taxon>Pezizomycetes</taxon>
        <taxon>Pezizales</taxon>
        <taxon>Tuberaceae</taxon>
        <taxon>Tuber</taxon>
    </lineage>
</organism>
<dbReference type="InterPro" id="IPR050887">
    <property type="entry name" value="Beta-mannosidase_GH2"/>
</dbReference>
<dbReference type="STRING" id="42251.A0A2T6ZCQ7"/>
<comment type="caution">
    <text evidence="2">The sequence shown here is derived from an EMBL/GenBank/DDBJ whole genome shotgun (WGS) entry which is preliminary data.</text>
</comment>
<dbReference type="InterPro" id="IPR017853">
    <property type="entry name" value="GH"/>
</dbReference>
<keyword evidence="1" id="KW-0326">Glycosidase</keyword>
<evidence type="ECO:0008006" key="4">
    <source>
        <dbReference type="Google" id="ProtNLM"/>
    </source>
</evidence>
<dbReference type="PANTHER" id="PTHR43730">
    <property type="entry name" value="BETA-MANNOSIDASE"/>
    <property type="match status" value="1"/>
</dbReference>
<dbReference type="Gene3D" id="2.60.40.10">
    <property type="entry name" value="Immunoglobulins"/>
    <property type="match status" value="1"/>
</dbReference>
<name>A0A2T6ZCQ7_TUBBO</name>
<sequence length="330" mass="36847">MQTRRTRPRLLRQRYAKRTTYGWCLRKNGRRQNIAQGTRRAGTLDKADTKVSAKISGSEGKRVLVEVGALSGAVVEKKEFEVRGEEFEGGITVIKPELWWPHTHGAQPGYELTVELLSGNKHLLKSASSTFFTFPINHTPIFSGALVWQLNDNWPGVSWAIADYYLHPKSVFFAMKRALALVSRLSKRIAVKENLNILRQGRPLSQFLPPDLNCCYAKLRCARYYSGEIAPVSHSIASTSTIKPNCAIELVTIEVPFLTITSLCNPSLSNWRSTSLKFGRDEFVVKSAKPVKGLVLQVPLEGGDAIWGDNYIDVVPSKEAHVPGVEVIRE</sequence>
<reference evidence="2 3" key="1">
    <citation type="submission" date="2017-04" db="EMBL/GenBank/DDBJ databases">
        <title>Draft genome sequence of Tuber borchii Vittad., a whitish edible truffle.</title>
        <authorList>
            <consortium name="DOE Joint Genome Institute"/>
            <person name="Murat C."/>
            <person name="Kuo A."/>
            <person name="Barry K.W."/>
            <person name="Clum A."/>
            <person name="Dockter R.B."/>
            <person name="Fauchery L."/>
            <person name="Iotti M."/>
            <person name="Kohler A."/>
            <person name="Labutti K."/>
            <person name="Lindquist E.A."/>
            <person name="Lipzen A."/>
            <person name="Ohm R.A."/>
            <person name="Wang M."/>
            <person name="Grigoriev I.V."/>
            <person name="Zambonelli A."/>
            <person name="Martin F.M."/>
        </authorList>
    </citation>
    <scope>NUCLEOTIDE SEQUENCE [LARGE SCALE GENOMIC DNA]</scope>
    <source>
        <strain evidence="2 3">Tbo3840</strain>
    </source>
</reference>
<dbReference type="SUPFAM" id="SSF49303">
    <property type="entry name" value="beta-Galactosidase/glucuronidase domain"/>
    <property type="match status" value="1"/>
</dbReference>
<dbReference type="InterPro" id="IPR013783">
    <property type="entry name" value="Ig-like_fold"/>
</dbReference>
<dbReference type="Gene3D" id="3.20.20.80">
    <property type="entry name" value="Glycosidases"/>
    <property type="match status" value="1"/>
</dbReference>
<dbReference type="SUPFAM" id="SSF51445">
    <property type="entry name" value="(Trans)glycosidases"/>
    <property type="match status" value="1"/>
</dbReference>
<dbReference type="Proteomes" id="UP000244722">
    <property type="component" value="Unassembled WGS sequence"/>
</dbReference>
<evidence type="ECO:0000313" key="3">
    <source>
        <dbReference type="Proteomes" id="UP000244722"/>
    </source>
</evidence>
<dbReference type="GO" id="GO:0006516">
    <property type="term" value="P:glycoprotein catabolic process"/>
    <property type="evidence" value="ECO:0007669"/>
    <property type="project" value="TreeGrafter"/>
</dbReference>
<dbReference type="PANTHER" id="PTHR43730:SF1">
    <property type="entry name" value="BETA-MANNOSIDASE"/>
    <property type="match status" value="1"/>
</dbReference>
<keyword evidence="1" id="KW-0378">Hydrolase</keyword>
<accession>A0A2T6ZCQ7</accession>
<gene>
    <name evidence="2" type="ORF">B9Z19DRAFT_1135604</name>
</gene>
<dbReference type="InterPro" id="IPR036156">
    <property type="entry name" value="Beta-gal/glucu_dom_sf"/>
</dbReference>
<dbReference type="OrthoDB" id="4539222at2759"/>
<dbReference type="AlphaFoldDB" id="A0A2T6ZCQ7"/>
<evidence type="ECO:0000256" key="1">
    <source>
        <dbReference type="ARBA" id="ARBA00023295"/>
    </source>
</evidence>
<dbReference type="EMBL" id="NESQ01000399">
    <property type="protein sequence ID" value="PUU73226.1"/>
    <property type="molecule type" value="Genomic_DNA"/>
</dbReference>
<keyword evidence="3" id="KW-1185">Reference proteome</keyword>
<proteinExistence type="predicted"/>
<evidence type="ECO:0000313" key="2">
    <source>
        <dbReference type="EMBL" id="PUU73226.1"/>
    </source>
</evidence>
<protein>
    <recommendedName>
        <fullName evidence="4">Glycoside hydrolase family 2 immunoglobulin-like beta-sandwich domain-containing protein</fullName>
    </recommendedName>
</protein>